<dbReference type="GO" id="GO:0010181">
    <property type="term" value="F:FMN binding"/>
    <property type="evidence" value="ECO:0007669"/>
    <property type="project" value="InterPro"/>
</dbReference>
<organism evidence="8 9">
    <name type="scientific">Pseudodesulfovibrio hydrargyri</name>
    <dbReference type="NCBI Taxonomy" id="2125990"/>
    <lineage>
        <taxon>Bacteria</taxon>
        <taxon>Pseudomonadati</taxon>
        <taxon>Thermodesulfobacteriota</taxon>
        <taxon>Desulfovibrionia</taxon>
        <taxon>Desulfovibrionales</taxon>
        <taxon>Desulfovibrionaceae</taxon>
    </lineage>
</organism>
<dbReference type="AlphaFoldDB" id="A0A1J5MYH8"/>
<evidence type="ECO:0000256" key="4">
    <source>
        <dbReference type="ARBA" id="ARBA00023002"/>
    </source>
</evidence>
<keyword evidence="9" id="KW-1185">Reference proteome</keyword>
<dbReference type="Gene3D" id="3.90.700.10">
    <property type="entry name" value="Succinate dehydrogenase/fumarate reductase flavoprotein, catalytic domain"/>
    <property type="match status" value="1"/>
</dbReference>
<evidence type="ECO:0000256" key="3">
    <source>
        <dbReference type="ARBA" id="ARBA00022827"/>
    </source>
</evidence>
<comment type="cofactor">
    <cofactor evidence="1">
        <name>FAD</name>
        <dbReference type="ChEBI" id="CHEBI:57692"/>
    </cofactor>
</comment>
<evidence type="ECO:0000259" key="7">
    <source>
        <dbReference type="Pfam" id="PF00890"/>
    </source>
</evidence>
<dbReference type="InterPro" id="IPR036188">
    <property type="entry name" value="FAD/NAD-bd_sf"/>
</dbReference>
<dbReference type="Gene3D" id="3.50.50.60">
    <property type="entry name" value="FAD/NAD(P)-binding domain"/>
    <property type="match status" value="1"/>
</dbReference>
<evidence type="ECO:0000313" key="8">
    <source>
        <dbReference type="EMBL" id="OIQ50892.1"/>
    </source>
</evidence>
<evidence type="ECO:0000256" key="6">
    <source>
        <dbReference type="RuleBase" id="RU366062"/>
    </source>
</evidence>
<dbReference type="RefSeq" id="WP_084641572.1">
    <property type="nucleotide sequence ID" value="NZ_LKAQ01000004.1"/>
</dbReference>
<evidence type="ECO:0000256" key="5">
    <source>
        <dbReference type="ARBA" id="ARBA00023014"/>
    </source>
</evidence>
<evidence type="ECO:0000256" key="1">
    <source>
        <dbReference type="ARBA" id="ARBA00001974"/>
    </source>
</evidence>
<dbReference type="InterPro" id="IPR003953">
    <property type="entry name" value="FAD-dep_OxRdtase_2_FAD-bd"/>
</dbReference>
<dbReference type="SUPFAM" id="SSF56425">
    <property type="entry name" value="Succinate dehydrogenase/fumarate reductase flavoprotein, catalytic domain"/>
    <property type="match status" value="1"/>
</dbReference>
<reference evidence="8 9" key="1">
    <citation type="submission" date="2015-09" db="EMBL/GenBank/DDBJ databases">
        <title>Genome of Desulfovibrio dechloracetivorans BerOc1, a mercury methylating strain isolated from highly hydrocarbons and metals contaminated coastal sediments.</title>
        <authorList>
            <person name="Goni Urriza M."/>
            <person name="Gassie C."/>
            <person name="Bouchez O."/>
            <person name="Klopp C."/>
            <person name="Ranchou-Peyruse A."/>
            <person name="Remy G."/>
        </authorList>
    </citation>
    <scope>NUCLEOTIDE SEQUENCE [LARGE SCALE GENOMIC DNA]</scope>
    <source>
        <strain evidence="8 9">BerOc1</strain>
    </source>
</reference>
<dbReference type="EC" id="1.3.99.33" evidence="8"/>
<dbReference type="PANTHER" id="PTHR43400">
    <property type="entry name" value="FUMARATE REDUCTASE"/>
    <property type="match status" value="1"/>
</dbReference>
<dbReference type="InterPro" id="IPR050315">
    <property type="entry name" value="FAD-oxidoreductase_2"/>
</dbReference>
<dbReference type="NCBIfam" id="TIGR01813">
    <property type="entry name" value="flavo_cyto_c"/>
    <property type="match status" value="1"/>
</dbReference>
<dbReference type="InterPro" id="IPR027477">
    <property type="entry name" value="Succ_DH/fumarate_Rdtase_cat_sf"/>
</dbReference>
<keyword evidence="5" id="KW-0408">Iron</keyword>
<keyword evidence="5" id="KW-0479">Metal-binding</keyword>
<accession>A0A1J5MYH8</accession>
<dbReference type="PANTHER" id="PTHR43400:SF7">
    <property type="entry name" value="FAD-DEPENDENT OXIDOREDUCTASE 2 FAD BINDING DOMAIN-CONTAINING PROTEIN"/>
    <property type="match status" value="1"/>
</dbReference>
<keyword evidence="5" id="KW-0411">Iron-sulfur</keyword>
<dbReference type="InterPro" id="IPR010960">
    <property type="entry name" value="Flavocytochrome_c"/>
</dbReference>
<proteinExistence type="inferred from homology"/>
<evidence type="ECO:0000313" key="9">
    <source>
        <dbReference type="Proteomes" id="UP000181901"/>
    </source>
</evidence>
<dbReference type="InterPro" id="IPR006311">
    <property type="entry name" value="TAT_signal"/>
</dbReference>
<dbReference type="EMBL" id="LKAQ01000004">
    <property type="protein sequence ID" value="OIQ50892.1"/>
    <property type="molecule type" value="Genomic_DNA"/>
</dbReference>
<dbReference type="Pfam" id="PF00890">
    <property type="entry name" value="FAD_binding_2"/>
    <property type="match status" value="1"/>
</dbReference>
<protein>
    <submittedName>
        <fullName evidence="8">Urocanate reductase</fullName>
        <ecNumber evidence="8">1.3.99.33</ecNumber>
    </submittedName>
</protein>
<evidence type="ECO:0000256" key="2">
    <source>
        <dbReference type="ARBA" id="ARBA00022630"/>
    </source>
</evidence>
<dbReference type="OrthoDB" id="9806724at2"/>
<dbReference type="Proteomes" id="UP000181901">
    <property type="component" value="Unassembled WGS sequence"/>
</dbReference>
<dbReference type="PROSITE" id="PS51318">
    <property type="entry name" value="TAT"/>
    <property type="match status" value="1"/>
</dbReference>
<comment type="similarity">
    <text evidence="6">Belongs to the FAD-dependent oxidoreductase 2 family. FRD/SDH subfamily.</text>
</comment>
<comment type="caution">
    <text evidence="8">The sequence shown here is derived from an EMBL/GenBank/DDBJ whole genome shotgun (WGS) entry which is preliminary data.</text>
</comment>
<dbReference type="GO" id="GO:0016491">
    <property type="term" value="F:oxidoreductase activity"/>
    <property type="evidence" value="ECO:0007669"/>
    <property type="project" value="UniProtKB-KW"/>
</dbReference>
<name>A0A1J5MYH8_9BACT</name>
<keyword evidence="4 6" id="KW-0560">Oxidoreductase</keyword>
<dbReference type="GO" id="GO:0051536">
    <property type="term" value="F:iron-sulfur cluster binding"/>
    <property type="evidence" value="ECO:0007669"/>
    <property type="project" value="UniProtKB-KW"/>
</dbReference>
<keyword evidence="2 6" id="KW-0285">Flavoprotein</keyword>
<gene>
    <name evidence="8" type="primary">urdA</name>
    <name evidence="8" type="ORF">BerOc1_02834</name>
</gene>
<keyword evidence="3 6" id="KW-0274">FAD</keyword>
<sequence>MSRKIKQHGKPDTMGRRDMLKVAGLAAGSALLSQIATSEAKAAPSTSDQWDREFDVIIAGSGFAGCAAAIAARREGASTLVIEKMSVFGGNSAINGGAMAVAGSALQKEKGINDSVELMMADMLKGGRGTNHVDLLRVVCAGTAEAFEMTREFGVKWKDVLLQFGGHSVQRTFQTEHFTGGDITIPLMKGGISLGAIFKNRCKLEEILTDMDGGIAGIVVREDYYFPDENSGTLRRYKVNRGFVACTGGFGSDIAFRKTQNPSLDESVGCTNHRGATAESFNALLEVNAAPVNTGSFQLGPWASPDESGFGYAPQFNQQAAFPYGIMVDIRDGLRFVNENADRKTRADAQLKHCKEADGTIHYPVAFCSEPGTVKSPTVKYALKEGVAWKFDSLEALANNFGIPLKPLQEQVDRFKQFVANGKDEEFGKPIFGFDRALYLDKPPYYAMRAWPKVHFCQGGVNINPRAEVTHMRTGQPIPKLYAAGEITGGTHGESRLGSCAIAETLVMGTIAGKNAARNKARS</sequence>
<feature type="domain" description="FAD-dependent oxidoreductase 2 FAD-binding" evidence="7">
    <location>
        <begin position="55"/>
        <end position="501"/>
    </location>
</feature>
<dbReference type="SUPFAM" id="SSF51905">
    <property type="entry name" value="FAD/NAD(P)-binding domain"/>
    <property type="match status" value="1"/>
</dbReference>